<feature type="domain" description="CBM21" evidence="1">
    <location>
        <begin position="159"/>
        <end position="271"/>
    </location>
</feature>
<evidence type="ECO:0000313" key="2">
    <source>
        <dbReference type="EMBL" id="KAK6174698.1"/>
    </source>
</evidence>
<comment type="caution">
    <text evidence="2">The sequence shown here is derived from an EMBL/GenBank/DDBJ whole genome shotgun (WGS) entry which is preliminary data.</text>
</comment>
<dbReference type="Proteomes" id="UP001347796">
    <property type="component" value="Unassembled WGS sequence"/>
</dbReference>
<gene>
    <name evidence="2" type="ORF">SNE40_017927</name>
</gene>
<dbReference type="Gene3D" id="2.60.40.2440">
    <property type="entry name" value="Carbohydrate binding type-21 domain"/>
    <property type="match status" value="1"/>
</dbReference>
<keyword evidence="3" id="KW-1185">Reference proteome</keyword>
<protein>
    <recommendedName>
        <fullName evidence="1">CBM21 domain-containing protein</fullName>
    </recommendedName>
</protein>
<dbReference type="GO" id="GO:0005979">
    <property type="term" value="P:regulation of glycogen biosynthetic process"/>
    <property type="evidence" value="ECO:0007669"/>
    <property type="project" value="TreeGrafter"/>
</dbReference>
<sequence>MAVDFTSYLLAASPPTPSSGYDLLSYAFSQQNSPFTTDACVFKCNGTIESSTSLSKRRNGPLKSIIIKSESCETFSSSEESTPVSPLSPGKTRKKVSFADHQGMALTTVRFLTEPSDVPPRLKPEVLASLTQGATAGANVEPPLKLQFTQPASDYLAFRDRLEKECVSLENVILKDYAVVGTTKVKNISFEKRVFVRLSLDSWESHEDVEGVFVPGPGDSTDRKNIFDTFSFEFNVPTNFGLNDKVEFAVGYEANNQQFWDNNFGRNYTIVSSDFKECHHQPSSYHREEKVCSWTEYACWNHVDNSTPYW</sequence>
<dbReference type="Pfam" id="PF03370">
    <property type="entry name" value="CBM_21"/>
    <property type="match status" value="1"/>
</dbReference>
<dbReference type="InterPro" id="IPR005036">
    <property type="entry name" value="CBM21_dom"/>
</dbReference>
<dbReference type="GO" id="GO:2001069">
    <property type="term" value="F:glycogen binding"/>
    <property type="evidence" value="ECO:0007669"/>
    <property type="project" value="TreeGrafter"/>
</dbReference>
<name>A0AAN8JJ57_PATCE</name>
<evidence type="ECO:0000313" key="3">
    <source>
        <dbReference type="Proteomes" id="UP001347796"/>
    </source>
</evidence>
<dbReference type="PANTHER" id="PTHR12307:SF36">
    <property type="entry name" value="GLYCOGEN-BINDING SUBUNIT 76A"/>
    <property type="match status" value="1"/>
</dbReference>
<dbReference type="PROSITE" id="PS51159">
    <property type="entry name" value="CBM21"/>
    <property type="match status" value="1"/>
</dbReference>
<evidence type="ECO:0000259" key="1">
    <source>
        <dbReference type="PROSITE" id="PS51159"/>
    </source>
</evidence>
<dbReference type="GO" id="GO:0008157">
    <property type="term" value="F:protein phosphatase 1 binding"/>
    <property type="evidence" value="ECO:0007669"/>
    <property type="project" value="TreeGrafter"/>
</dbReference>
<dbReference type="InterPro" id="IPR050782">
    <property type="entry name" value="PP1_regulatory_subunit_3"/>
</dbReference>
<reference evidence="2 3" key="1">
    <citation type="submission" date="2024-01" db="EMBL/GenBank/DDBJ databases">
        <title>The genome of the rayed Mediterranean limpet Patella caerulea (Linnaeus, 1758).</title>
        <authorList>
            <person name="Anh-Thu Weber A."/>
            <person name="Halstead-Nussloch G."/>
        </authorList>
    </citation>
    <scope>NUCLEOTIDE SEQUENCE [LARGE SCALE GENOMIC DNA]</scope>
    <source>
        <strain evidence="2">AATW-2023a</strain>
        <tissue evidence="2">Whole specimen</tissue>
    </source>
</reference>
<dbReference type="PANTHER" id="PTHR12307">
    <property type="entry name" value="PROTEIN PHOSPHATASE 1 REGULATORY SUBUNIT"/>
    <property type="match status" value="1"/>
</dbReference>
<dbReference type="InterPro" id="IPR038175">
    <property type="entry name" value="CBM21_dom_sf"/>
</dbReference>
<accession>A0AAN8JJ57</accession>
<organism evidence="2 3">
    <name type="scientific">Patella caerulea</name>
    <name type="common">Rayed Mediterranean limpet</name>
    <dbReference type="NCBI Taxonomy" id="87958"/>
    <lineage>
        <taxon>Eukaryota</taxon>
        <taxon>Metazoa</taxon>
        <taxon>Spiralia</taxon>
        <taxon>Lophotrochozoa</taxon>
        <taxon>Mollusca</taxon>
        <taxon>Gastropoda</taxon>
        <taxon>Patellogastropoda</taxon>
        <taxon>Patelloidea</taxon>
        <taxon>Patellidae</taxon>
        <taxon>Patella</taxon>
    </lineage>
</organism>
<proteinExistence type="predicted"/>
<dbReference type="AlphaFoldDB" id="A0AAN8JJ57"/>
<dbReference type="EMBL" id="JAZGQO010000011">
    <property type="protein sequence ID" value="KAK6174698.1"/>
    <property type="molecule type" value="Genomic_DNA"/>
</dbReference>
<dbReference type="GO" id="GO:0000164">
    <property type="term" value="C:protein phosphatase type 1 complex"/>
    <property type="evidence" value="ECO:0007669"/>
    <property type="project" value="TreeGrafter"/>
</dbReference>